<dbReference type="PROSITE" id="PS51831">
    <property type="entry name" value="HD"/>
    <property type="match status" value="1"/>
</dbReference>
<dbReference type="OrthoDB" id="9803619at2"/>
<evidence type="ECO:0000259" key="2">
    <source>
        <dbReference type="PROSITE" id="PS51831"/>
    </source>
</evidence>
<gene>
    <name evidence="3" type="ORF">FAB82_02610</name>
</gene>
<keyword evidence="1 3" id="KW-0378">Hydrolase</keyword>
<sequence length="395" mass="43334">MAENGSPRSPFGRDRARVLHSAGFRRLAAKTQVHTAGTDDFLRTRLTHSLEVAQIARETGDKLGCEPDVVDVAGLAHDLGHPPFGHNGEDALHAVAGPCGGFEGNAQTLRVVSRLEAKILDGQGESVGLNLTRASLDAMCKYPWGLEPGRRKFGVYEDDRPIFDWVRGDAPEGVQCLEAQVMDWSDDVAYSVHDVEDGLHGGYIDLARLMDDTEEQEGVCADVAGRYSEESAAALQEALKDLLHDPVMRGLHDYDGSLRSQVALKAFTSTMVGRFVNASVDATQRRYGSRPLSRYGANLIVPYRERVQCALLKGIAWHFVMAPRTENPAYARQREILKDLVHTLVIRAPEPLEPMFAATWNEAGDDAARLRVVIDQVASLTDASALAWHRELVGT</sequence>
<dbReference type="NCBIfam" id="TIGR01353">
    <property type="entry name" value="dGTP_triPase"/>
    <property type="match status" value="1"/>
</dbReference>
<dbReference type="EMBL" id="STGY01000007">
    <property type="protein sequence ID" value="THV43228.1"/>
    <property type="molecule type" value="Genomic_DNA"/>
</dbReference>
<dbReference type="InterPro" id="IPR050135">
    <property type="entry name" value="dGTPase-like"/>
</dbReference>
<feature type="domain" description="HD" evidence="2">
    <location>
        <begin position="45"/>
        <end position="191"/>
    </location>
</feature>
<proteinExistence type="predicted"/>
<dbReference type="AlphaFoldDB" id="A0A4S8QFN1"/>
<evidence type="ECO:0000313" key="3">
    <source>
        <dbReference type="EMBL" id="THV43228.1"/>
    </source>
</evidence>
<dbReference type="InterPro" id="IPR006261">
    <property type="entry name" value="dGTPase"/>
</dbReference>
<dbReference type="InterPro" id="IPR006674">
    <property type="entry name" value="HD_domain"/>
</dbReference>
<dbReference type="Pfam" id="PF01966">
    <property type="entry name" value="HD"/>
    <property type="match status" value="1"/>
</dbReference>
<dbReference type="SUPFAM" id="SSF109604">
    <property type="entry name" value="HD-domain/PDEase-like"/>
    <property type="match status" value="1"/>
</dbReference>
<protein>
    <submittedName>
        <fullName evidence="3">Deoxyguanosinetriphosphate triphosphohydrolase</fullName>
    </submittedName>
</protein>
<dbReference type="Gene3D" id="1.10.3210.10">
    <property type="entry name" value="Hypothetical protein af1432"/>
    <property type="match status" value="1"/>
</dbReference>
<dbReference type="PANTHER" id="PTHR11373:SF32">
    <property type="entry name" value="DEOXYGUANOSINETRIPHOSPHATE TRIPHOSPHOHYDROLASE"/>
    <property type="match status" value="1"/>
</dbReference>
<organism evidence="3 4">
    <name type="scientific">Glycomyces buryatensis</name>
    <dbReference type="NCBI Taxonomy" id="2570927"/>
    <lineage>
        <taxon>Bacteria</taxon>
        <taxon>Bacillati</taxon>
        <taxon>Actinomycetota</taxon>
        <taxon>Actinomycetes</taxon>
        <taxon>Glycomycetales</taxon>
        <taxon>Glycomycetaceae</taxon>
        <taxon>Glycomyces</taxon>
    </lineage>
</organism>
<evidence type="ECO:0000256" key="1">
    <source>
        <dbReference type="ARBA" id="ARBA00022801"/>
    </source>
</evidence>
<dbReference type="Pfam" id="PF13286">
    <property type="entry name" value="HD_assoc"/>
    <property type="match status" value="1"/>
</dbReference>
<dbReference type="InterPro" id="IPR026875">
    <property type="entry name" value="PHydrolase_assoc_dom"/>
</dbReference>
<dbReference type="PANTHER" id="PTHR11373">
    <property type="entry name" value="DEOXYNUCLEOSIDE TRIPHOSPHATE TRIPHOSPHOHYDROLASE"/>
    <property type="match status" value="1"/>
</dbReference>
<dbReference type="SMART" id="SM00471">
    <property type="entry name" value="HDc"/>
    <property type="match status" value="1"/>
</dbReference>
<dbReference type="Proteomes" id="UP000308760">
    <property type="component" value="Unassembled WGS sequence"/>
</dbReference>
<dbReference type="GO" id="GO:0006203">
    <property type="term" value="P:dGTP catabolic process"/>
    <property type="evidence" value="ECO:0007669"/>
    <property type="project" value="TreeGrafter"/>
</dbReference>
<dbReference type="CDD" id="cd00077">
    <property type="entry name" value="HDc"/>
    <property type="match status" value="1"/>
</dbReference>
<evidence type="ECO:0000313" key="4">
    <source>
        <dbReference type="Proteomes" id="UP000308760"/>
    </source>
</evidence>
<reference evidence="4" key="1">
    <citation type="submission" date="2019-04" db="EMBL/GenBank/DDBJ databases">
        <title>Nocardioides xinjiangensis sp. nov.</title>
        <authorList>
            <person name="Liu S."/>
        </authorList>
    </citation>
    <scope>NUCLEOTIDE SEQUENCE [LARGE SCALE GENOMIC DNA]</scope>
    <source>
        <strain evidence="4">18</strain>
    </source>
</reference>
<reference evidence="3 4" key="2">
    <citation type="submission" date="2019-05" db="EMBL/GenBank/DDBJ databases">
        <title>Glycomyces buryatensis sp. nov.</title>
        <authorList>
            <person name="Nikitina E."/>
        </authorList>
    </citation>
    <scope>NUCLEOTIDE SEQUENCE [LARGE SCALE GENOMIC DNA]</scope>
    <source>
        <strain evidence="3 4">18</strain>
    </source>
</reference>
<dbReference type="NCBIfam" id="NF002829">
    <property type="entry name" value="PRK03007.1"/>
    <property type="match status" value="1"/>
</dbReference>
<dbReference type="InterPro" id="IPR003607">
    <property type="entry name" value="HD/PDEase_dom"/>
</dbReference>
<name>A0A4S8QFN1_9ACTN</name>
<comment type="caution">
    <text evidence="3">The sequence shown here is derived from an EMBL/GenBank/DDBJ whole genome shotgun (WGS) entry which is preliminary data.</text>
</comment>
<keyword evidence="4" id="KW-1185">Reference proteome</keyword>
<accession>A0A4S8QFN1</accession>
<dbReference type="GO" id="GO:0008832">
    <property type="term" value="F:dGTPase activity"/>
    <property type="evidence" value="ECO:0007669"/>
    <property type="project" value="TreeGrafter"/>
</dbReference>